<dbReference type="SUPFAM" id="SSF48403">
    <property type="entry name" value="Ankyrin repeat"/>
    <property type="match status" value="1"/>
</dbReference>
<evidence type="ECO:0000313" key="3">
    <source>
        <dbReference type="Proteomes" id="UP001054252"/>
    </source>
</evidence>
<dbReference type="Proteomes" id="UP001054252">
    <property type="component" value="Unassembled WGS sequence"/>
</dbReference>
<keyword evidence="1" id="KW-0040">ANK repeat</keyword>
<dbReference type="InterPro" id="IPR002110">
    <property type="entry name" value="Ankyrin_rpt"/>
</dbReference>
<dbReference type="InterPro" id="IPR036770">
    <property type="entry name" value="Ankyrin_rpt-contain_sf"/>
</dbReference>
<feature type="repeat" description="ANK" evidence="1">
    <location>
        <begin position="100"/>
        <end position="132"/>
    </location>
</feature>
<accession>A0AAV5J0R0</accession>
<proteinExistence type="predicted"/>
<organism evidence="2 3">
    <name type="scientific">Rubroshorea leprosula</name>
    <dbReference type="NCBI Taxonomy" id="152421"/>
    <lineage>
        <taxon>Eukaryota</taxon>
        <taxon>Viridiplantae</taxon>
        <taxon>Streptophyta</taxon>
        <taxon>Embryophyta</taxon>
        <taxon>Tracheophyta</taxon>
        <taxon>Spermatophyta</taxon>
        <taxon>Magnoliopsida</taxon>
        <taxon>eudicotyledons</taxon>
        <taxon>Gunneridae</taxon>
        <taxon>Pentapetalae</taxon>
        <taxon>rosids</taxon>
        <taxon>malvids</taxon>
        <taxon>Malvales</taxon>
        <taxon>Dipterocarpaceae</taxon>
        <taxon>Rubroshorea</taxon>
    </lineage>
</organism>
<sequence>MRKKPFYLNAFDKMPVGDDTTVVDSNTCVADANLYYFDSDDLSVYDSDMSKEEFMVIKDAFKKAIRTYSKEKDVFSNGLKMIEIVKSCSTQGHFRFVEEQCLTPLMHAANLGHAGVVKVLLEAGAPWNALSPSNPSAGDFRSPRCI</sequence>
<keyword evidence="3" id="KW-1185">Reference proteome</keyword>
<dbReference type="Pfam" id="PF00023">
    <property type="entry name" value="Ank"/>
    <property type="match status" value="1"/>
</dbReference>
<reference evidence="2 3" key="1">
    <citation type="journal article" date="2021" name="Commun. Biol.">
        <title>The genome of Shorea leprosula (Dipterocarpaceae) highlights the ecological relevance of drought in aseasonal tropical rainforests.</title>
        <authorList>
            <person name="Ng K.K.S."/>
            <person name="Kobayashi M.J."/>
            <person name="Fawcett J.A."/>
            <person name="Hatakeyama M."/>
            <person name="Paape T."/>
            <person name="Ng C.H."/>
            <person name="Ang C.C."/>
            <person name="Tnah L.H."/>
            <person name="Lee C.T."/>
            <person name="Nishiyama T."/>
            <person name="Sese J."/>
            <person name="O'Brien M.J."/>
            <person name="Copetti D."/>
            <person name="Mohd Noor M.I."/>
            <person name="Ong R.C."/>
            <person name="Putra M."/>
            <person name="Sireger I.Z."/>
            <person name="Indrioko S."/>
            <person name="Kosugi Y."/>
            <person name="Izuno A."/>
            <person name="Isagi Y."/>
            <person name="Lee S.L."/>
            <person name="Shimizu K.K."/>
        </authorList>
    </citation>
    <scope>NUCLEOTIDE SEQUENCE [LARGE SCALE GENOMIC DNA]</scope>
    <source>
        <strain evidence="2">214</strain>
    </source>
</reference>
<comment type="caution">
    <text evidence="2">The sequence shown here is derived from an EMBL/GenBank/DDBJ whole genome shotgun (WGS) entry which is preliminary data.</text>
</comment>
<dbReference type="PROSITE" id="PS50297">
    <property type="entry name" value="ANK_REP_REGION"/>
    <property type="match status" value="1"/>
</dbReference>
<evidence type="ECO:0000256" key="1">
    <source>
        <dbReference type="PROSITE-ProRule" id="PRU00023"/>
    </source>
</evidence>
<evidence type="ECO:0008006" key="4">
    <source>
        <dbReference type="Google" id="ProtNLM"/>
    </source>
</evidence>
<protein>
    <recommendedName>
        <fullName evidence="4">ANK_REP_REGION domain-containing protein</fullName>
    </recommendedName>
</protein>
<dbReference type="EMBL" id="BPVZ01000022">
    <property type="protein sequence ID" value="GKV04475.1"/>
    <property type="molecule type" value="Genomic_DNA"/>
</dbReference>
<evidence type="ECO:0000313" key="2">
    <source>
        <dbReference type="EMBL" id="GKV04475.1"/>
    </source>
</evidence>
<gene>
    <name evidence="2" type="ORF">SLEP1_g16630</name>
</gene>
<dbReference type="AlphaFoldDB" id="A0AAV5J0R0"/>
<dbReference type="PROSITE" id="PS50088">
    <property type="entry name" value="ANK_REPEAT"/>
    <property type="match status" value="1"/>
</dbReference>
<dbReference type="Gene3D" id="1.25.40.20">
    <property type="entry name" value="Ankyrin repeat-containing domain"/>
    <property type="match status" value="1"/>
</dbReference>
<name>A0AAV5J0R0_9ROSI</name>